<protein>
    <submittedName>
        <fullName evidence="1">Cerato-platanin</fullName>
    </submittedName>
</protein>
<name>A0A9P7QQF8_9PEZI</name>
<dbReference type="EMBL" id="JAESDN010000021">
    <property type="protein sequence ID" value="KAG7040658.1"/>
    <property type="molecule type" value="Genomic_DNA"/>
</dbReference>
<dbReference type="AlphaFoldDB" id="A0A9P7QQF8"/>
<evidence type="ECO:0000313" key="2">
    <source>
        <dbReference type="Proteomes" id="UP000699042"/>
    </source>
</evidence>
<reference evidence="1" key="1">
    <citation type="submission" date="2021-05" db="EMBL/GenBank/DDBJ databases">
        <title>Comparative genomics of three Colletotrichum scovillei strains and genetic complementation revealed genes involved fungal growth and virulence on chili pepper.</title>
        <authorList>
            <person name="Hsieh D.-K."/>
            <person name="Chuang S.-C."/>
            <person name="Chen C.-Y."/>
            <person name="Chao Y.-T."/>
            <person name="Lu M.-Y.J."/>
            <person name="Lee M.-H."/>
            <person name="Shih M.-C."/>
        </authorList>
    </citation>
    <scope>NUCLEOTIDE SEQUENCE</scope>
    <source>
        <strain evidence="1">Coll-153</strain>
    </source>
</reference>
<evidence type="ECO:0000313" key="1">
    <source>
        <dbReference type="EMBL" id="KAG7040658.1"/>
    </source>
</evidence>
<sequence length="169" mass="17896">MRHVHTSEPAINNVNMPLLGAPFCVGDGAARLVLSPGLDTFSPVDATTTSPVGYCTLYTGASFSSTGMPSECLHVGWFAAGQSNSHSSSYPHAQTESSVLYSPKFFATQLSGWSRQLARKFMLLDALSGSFLFLVLRSSLQSSAGSSLYVMASGPPATGAFFAELPVYR</sequence>
<organism evidence="1 2">
    <name type="scientific">Colletotrichum scovillei</name>
    <dbReference type="NCBI Taxonomy" id="1209932"/>
    <lineage>
        <taxon>Eukaryota</taxon>
        <taxon>Fungi</taxon>
        <taxon>Dikarya</taxon>
        <taxon>Ascomycota</taxon>
        <taxon>Pezizomycotina</taxon>
        <taxon>Sordariomycetes</taxon>
        <taxon>Hypocreomycetidae</taxon>
        <taxon>Glomerellales</taxon>
        <taxon>Glomerellaceae</taxon>
        <taxon>Colletotrichum</taxon>
        <taxon>Colletotrichum acutatum species complex</taxon>
    </lineage>
</organism>
<gene>
    <name evidence="1" type="ORF">JMJ77_013655</name>
</gene>
<proteinExistence type="predicted"/>
<keyword evidence="2" id="KW-1185">Reference proteome</keyword>
<dbReference type="Proteomes" id="UP000699042">
    <property type="component" value="Unassembled WGS sequence"/>
</dbReference>
<accession>A0A9P7QQF8</accession>
<comment type="caution">
    <text evidence="1">The sequence shown here is derived from an EMBL/GenBank/DDBJ whole genome shotgun (WGS) entry which is preliminary data.</text>
</comment>